<accession>A0A8R1YVC2</accession>
<dbReference type="EnsemblMetazoa" id="PPA41282.1">
    <property type="protein sequence ID" value="PPA41282.1"/>
    <property type="gene ID" value="WBGene00279651"/>
</dbReference>
<name>A0A2A6CJY2_PRIPA</name>
<evidence type="ECO:0000313" key="2">
    <source>
        <dbReference type="Proteomes" id="UP000005239"/>
    </source>
</evidence>
<protein>
    <submittedName>
        <fullName evidence="1">Uncharacterized protein</fullName>
    </submittedName>
</protein>
<dbReference type="Proteomes" id="UP000005239">
    <property type="component" value="Unassembled WGS sequence"/>
</dbReference>
<sequence>MPFFDKPTHQTVFSVSDIAQYTLNISLISNVSDQIALNKMIATQFEFMPKMLQGPAYNCRAVMPIGQEWSNRYGKQQIPFGIYSLVFGITTEVVGYIG</sequence>
<keyword evidence="2" id="KW-1185">Reference proteome</keyword>
<accession>A0A2A6CJY2</accession>
<proteinExistence type="predicted"/>
<evidence type="ECO:0000313" key="1">
    <source>
        <dbReference type="EnsemblMetazoa" id="PPA41282.1"/>
    </source>
</evidence>
<dbReference type="AlphaFoldDB" id="A0A2A6CJY2"/>
<reference evidence="2" key="1">
    <citation type="journal article" date="2008" name="Nat. Genet.">
        <title>The Pristionchus pacificus genome provides a unique perspective on nematode lifestyle and parasitism.</title>
        <authorList>
            <person name="Dieterich C."/>
            <person name="Clifton S.W."/>
            <person name="Schuster L.N."/>
            <person name="Chinwalla A."/>
            <person name="Delehaunty K."/>
            <person name="Dinkelacker I."/>
            <person name="Fulton L."/>
            <person name="Fulton R."/>
            <person name="Godfrey J."/>
            <person name="Minx P."/>
            <person name="Mitreva M."/>
            <person name="Roeseler W."/>
            <person name="Tian H."/>
            <person name="Witte H."/>
            <person name="Yang S.P."/>
            <person name="Wilson R.K."/>
            <person name="Sommer R.J."/>
        </authorList>
    </citation>
    <scope>NUCLEOTIDE SEQUENCE [LARGE SCALE GENOMIC DNA]</scope>
    <source>
        <strain evidence="2">PS312</strain>
    </source>
</reference>
<organism evidence="1 2">
    <name type="scientific">Pristionchus pacificus</name>
    <name type="common">Parasitic nematode worm</name>
    <dbReference type="NCBI Taxonomy" id="54126"/>
    <lineage>
        <taxon>Eukaryota</taxon>
        <taxon>Metazoa</taxon>
        <taxon>Ecdysozoa</taxon>
        <taxon>Nematoda</taxon>
        <taxon>Chromadorea</taxon>
        <taxon>Rhabditida</taxon>
        <taxon>Rhabditina</taxon>
        <taxon>Diplogasteromorpha</taxon>
        <taxon>Diplogasteroidea</taxon>
        <taxon>Neodiplogasteridae</taxon>
        <taxon>Pristionchus</taxon>
    </lineage>
</organism>
<reference evidence="1" key="2">
    <citation type="submission" date="2022-06" db="UniProtKB">
        <authorList>
            <consortium name="EnsemblMetazoa"/>
        </authorList>
    </citation>
    <scope>IDENTIFICATION</scope>
    <source>
        <strain evidence="1">PS312</strain>
    </source>
</reference>
<gene>
    <name evidence="1" type="primary">WBGene00279651</name>
</gene>